<dbReference type="Proteomes" id="UP000265600">
    <property type="component" value="Unassembled WGS sequence"/>
</dbReference>
<reference evidence="5" key="1">
    <citation type="submission" date="2018-02" db="EMBL/GenBank/DDBJ databases">
        <authorList>
            <person name="Handem S."/>
        </authorList>
    </citation>
    <scope>NUCLEOTIDE SEQUENCE [LARGE SCALE GENOMIC DNA]</scope>
    <source>
        <strain evidence="5">Spain3473</strain>
    </source>
</reference>
<feature type="region of interest" description="Disordered" evidence="1">
    <location>
        <begin position="1"/>
        <end position="56"/>
    </location>
</feature>
<organism evidence="4 5">
    <name type="scientific">Streptococcus pseudopneumoniae</name>
    <dbReference type="NCBI Taxonomy" id="257758"/>
    <lineage>
        <taxon>Bacteria</taxon>
        <taxon>Bacillati</taxon>
        <taxon>Bacillota</taxon>
        <taxon>Bacilli</taxon>
        <taxon>Lactobacillales</taxon>
        <taxon>Streptococcaceae</taxon>
        <taxon>Streptococcus</taxon>
    </lineage>
</organism>
<feature type="compositionally biased region" description="Polar residues" evidence="1">
    <location>
        <begin position="41"/>
        <end position="56"/>
    </location>
</feature>
<proteinExistence type="predicted"/>
<sequence>MSEVEKDKKEVQPELEEETVSIGRRSKSPQSQDRSVEKQNEGSATSSTSYINGEGSYSLSDDIHKLLQRLKNSDENQEQVQKLNEAYEKFNAALGTSETGLVDQEIFNTALEEYRKASQLQQGEAANLDGNLRHSRETSSLKVGVAKGRRDSPTLSNEKIIPSDGHPVGNNIRFLAESSSAKEIRRITVKAYDPQANSGRGGFTVDAVKNKLGLTTSGLQGSGSKKWVDLAGHIPDNRFGINNIIVEAEDASGYIQTTTVGVARPLPKASFTTKNEALNGKANKEGDDRPVVSGKIPYPVETNNIPSDAELKAYLVTGGRVDDSRYIPGASDYTIIAVTRVKVDGTFDFVPPEYTSNTVGTKALKLVVKYTKKGTNDTYYEGLESLFSADSRRATVNLAAIKQAAKGELATAADAETKAINADKSLTTAKRNEKLQEVATKKTEGERAIDAPTADDADKVAAAKNDALNKINNVHTAGDLNSVKQAAKGELATAAGTETPTSPSEPVPQPSQPTASSQPASPAPAPSSAPTQAPRAAASPSASSTSTQAPAQEQVDKSELRALTQELDQRLKALATVSDPKIDAAKVVLLDAQKALEDSALTEQGLRTAVESVKAALDSLKDVKANASDSKPAQDKKDAKQGTEDSKDSDKMTETNSVPAGVIVVGLLALLGVIAFWLVRRKKESEIQQLITELTRVLGQLDAEKADKKVLAKAQNLLQETLDFVKEENGSAETEAKLVEELKAILDKLK</sequence>
<name>A0A3A4NFL5_9STRE</name>
<evidence type="ECO:0000313" key="5">
    <source>
        <dbReference type="Proteomes" id="UP000265600"/>
    </source>
</evidence>
<dbReference type="Pfam" id="PF07564">
    <property type="entry name" value="DUF1542"/>
    <property type="match status" value="1"/>
</dbReference>
<keyword evidence="2" id="KW-0472">Membrane</keyword>
<dbReference type="EMBL" id="PTTJ01000069">
    <property type="protein sequence ID" value="RJP13694.1"/>
    <property type="molecule type" value="Genomic_DNA"/>
</dbReference>
<keyword evidence="2" id="KW-0812">Transmembrane</keyword>
<evidence type="ECO:0000256" key="1">
    <source>
        <dbReference type="SAM" id="MobiDB-lite"/>
    </source>
</evidence>
<dbReference type="AlphaFoldDB" id="A0A3A4NFL5"/>
<comment type="caution">
    <text evidence="4">The sequence shown here is derived from an EMBL/GenBank/DDBJ whole genome shotgun (WGS) entry which is preliminary data.</text>
</comment>
<dbReference type="CDD" id="cd12087">
    <property type="entry name" value="TM_EGFR-like"/>
    <property type="match status" value="1"/>
</dbReference>
<feature type="compositionally biased region" description="Basic and acidic residues" evidence="1">
    <location>
        <begin position="632"/>
        <end position="653"/>
    </location>
</feature>
<feature type="compositionally biased region" description="Basic and acidic residues" evidence="1">
    <location>
        <begin position="1"/>
        <end position="12"/>
    </location>
</feature>
<protein>
    <recommendedName>
        <fullName evidence="3">DUF1542 domain-containing protein</fullName>
    </recommendedName>
</protein>
<feature type="region of interest" description="Disordered" evidence="1">
    <location>
        <begin position="490"/>
        <end position="559"/>
    </location>
</feature>
<evidence type="ECO:0000313" key="4">
    <source>
        <dbReference type="EMBL" id="RJP13694.1"/>
    </source>
</evidence>
<feature type="transmembrane region" description="Helical" evidence="2">
    <location>
        <begin position="658"/>
        <end position="679"/>
    </location>
</feature>
<feature type="region of interest" description="Disordered" evidence="1">
    <location>
        <begin position="624"/>
        <end position="654"/>
    </location>
</feature>
<keyword evidence="2" id="KW-1133">Transmembrane helix</keyword>
<feature type="domain" description="DUF1542" evidence="3">
    <location>
        <begin position="402"/>
        <end position="476"/>
    </location>
</feature>
<gene>
    <name evidence="4" type="ORF">C5O69_04120</name>
</gene>
<evidence type="ECO:0000259" key="3">
    <source>
        <dbReference type="Pfam" id="PF07564"/>
    </source>
</evidence>
<evidence type="ECO:0000256" key="2">
    <source>
        <dbReference type="SAM" id="Phobius"/>
    </source>
</evidence>
<dbReference type="InterPro" id="IPR011439">
    <property type="entry name" value="DUF1542"/>
</dbReference>
<feature type="compositionally biased region" description="Low complexity" evidence="1">
    <location>
        <begin position="528"/>
        <end position="552"/>
    </location>
</feature>
<accession>A0A3A4NFL5</accession>